<accession>A0A0B9GJ77</accession>
<sequence length="115" mass="13097">MPNLVMEYAEPVVERVNIPGLLDDLHTILLECGIFEPESVKSRSYRCHNWLVGESRDLDTFIHIELTMLSGRSSEVKRELSRALMSVLEQHASTINSLTVDIRDMDSDCFLKVSC</sequence>
<keyword evidence="1" id="KW-0413">Isomerase</keyword>
<reference evidence="1 2" key="1">
    <citation type="submission" date="2014-12" db="EMBL/GenBank/DDBJ databases">
        <title>Genome sequencing of Photobacterium gaetbulicola AD005a.</title>
        <authorList>
            <person name="Adrian T.G.S."/>
            <person name="Chan K.G."/>
        </authorList>
    </citation>
    <scope>NUCLEOTIDE SEQUENCE [LARGE SCALE GENOMIC DNA]</scope>
    <source>
        <strain evidence="1 2">AD005a</strain>
    </source>
</reference>
<dbReference type="Gene3D" id="3.30.429.10">
    <property type="entry name" value="Macrophage Migration Inhibitory Factor"/>
    <property type="match status" value="1"/>
</dbReference>
<dbReference type="Proteomes" id="UP000031278">
    <property type="component" value="Unassembled WGS sequence"/>
</dbReference>
<dbReference type="RefSeq" id="WP_039458618.1">
    <property type="nucleotide sequence ID" value="NZ_JWLZ01000044.1"/>
</dbReference>
<dbReference type="InterPro" id="IPR014347">
    <property type="entry name" value="Tautomerase/MIF_sf"/>
</dbReference>
<dbReference type="AlphaFoldDB" id="A0A0B9GJ77"/>
<evidence type="ECO:0000313" key="2">
    <source>
        <dbReference type="Proteomes" id="UP000031278"/>
    </source>
</evidence>
<evidence type="ECO:0000313" key="1">
    <source>
        <dbReference type="EMBL" id="KHT64830.1"/>
    </source>
</evidence>
<dbReference type="SUPFAM" id="SSF55331">
    <property type="entry name" value="Tautomerase/MIF"/>
    <property type="match status" value="1"/>
</dbReference>
<protein>
    <submittedName>
        <fullName evidence="1">5-carboxymethyl-2-hydroxymuconate isomerase</fullName>
    </submittedName>
</protein>
<dbReference type="Pfam" id="PF02962">
    <property type="entry name" value="CHMI"/>
    <property type="match status" value="1"/>
</dbReference>
<name>A0A0B9GJ77_9GAMM</name>
<organism evidence="1 2">
    <name type="scientific">Photobacterium gaetbulicola</name>
    <dbReference type="NCBI Taxonomy" id="1295392"/>
    <lineage>
        <taxon>Bacteria</taxon>
        <taxon>Pseudomonadati</taxon>
        <taxon>Pseudomonadota</taxon>
        <taxon>Gammaproteobacteria</taxon>
        <taxon>Vibrionales</taxon>
        <taxon>Vibrionaceae</taxon>
        <taxon>Photobacterium</taxon>
    </lineage>
</organism>
<dbReference type="InterPro" id="IPR004220">
    <property type="entry name" value="5-COMe_2-OHmuconate_Isoase"/>
</dbReference>
<dbReference type="CDD" id="cd00580">
    <property type="entry name" value="CHMI"/>
    <property type="match status" value="1"/>
</dbReference>
<gene>
    <name evidence="1" type="ORF">RJ45_04345</name>
</gene>
<dbReference type="PANTHER" id="PTHR37950:SF1">
    <property type="entry name" value="4-HYDROXYPHENYLACETATE CATABOLISM PROTEIN"/>
    <property type="match status" value="1"/>
</dbReference>
<proteinExistence type="predicted"/>
<dbReference type="EMBL" id="JWLZ01000044">
    <property type="protein sequence ID" value="KHT64830.1"/>
    <property type="molecule type" value="Genomic_DNA"/>
</dbReference>
<comment type="caution">
    <text evidence="1">The sequence shown here is derived from an EMBL/GenBank/DDBJ whole genome shotgun (WGS) entry which is preliminary data.</text>
</comment>
<dbReference type="PANTHER" id="PTHR37950">
    <property type="entry name" value="4-HYDROXYPHENYLACETATE CATABOLISM PROTEIN"/>
    <property type="match status" value="1"/>
</dbReference>
<dbReference type="GO" id="GO:0008704">
    <property type="term" value="F:5-carboxymethyl-2-hydroxymuconate delta-isomerase activity"/>
    <property type="evidence" value="ECO:0007669"/>
    <property type="project" value="InterPro"/>
</dbReference>